<feature type="compositionally biased region" description="Polar residues" evidence="1">
    <location>
        <begin position="116"/>
        <end position="132"/>
    </location>
</feature>
<organism evidence="2 3">
    <name type="scientific">Eufriesea mexicana</name>
    <dbReference type="NCBI Taxonomy" id="516756"/>
    <lineage>
        <taxon>Eukaryota</taxon>
        <taxon>Metazoa</taxon>
        <taxon>Ecdysozoa</taxon>
        <taxon>Arthropoda</taxon>
        <taxon>Hexapoda</taxon>
        <taxon>Insecta</taxon>
        <taxon>Pterygota</taxon>
        <taxon>Neoptera</taxon>
        <taxon>Endopterygota</taxon>
        <taxon>Hymenoptera</taxon>
        <taxon>Apocrita</taxon>
        <taxon>Aculeata</taxon>
        <taxon>Apoidea</taxon>
        <taxon>Anthophila</taxon>
        <taxon>Apidae</taxon>
        <taxon>Eufriesea</taxon>
    </lineage>
</organism>
<feature type="compositionally biased region" description="Basic and acidic residues" evidence="1">
    <location>
        <begin position="41"/>
        <end position="56"/>
    </location>
</feature>
<feature type="compositionally biased region" description="Gly residues" evidence="1">
    <location>
        <begin position="25"/>
        <end position="39"/>
    </location>
</feature>
<reference evidence="2 3" key="1">
    <citation type="submission" date="2015-07" db="EMBL/GenBank/DDBJ databases">
        <title>The genome of Eufriesea mexicana.</title>
        <authorList>
            <person name="Pan H."/>
            <person name="Kapheim K."/>
        </authorList>
    </citation>
    <scope>NUCLEOTIDE SEQUENCE [LARGE SCALE GENOMIC DNA]</scope>
    <source>
        <strain evidence="2">0111107269</strain>
        <tissue evidence="2">Whole body</tissue>
    </source>
</reference>
<accession>A0A310SDX8</accession>
<evidence type="ECO:0000313" key="2">
    <source>
        <dbReference type="EMBL" id="OAD55861.1"/>
    </source>
</evidence>
<evidence type="ECO:0000256" key="1">
    <source>
        <dbReference type="SAM" id="MobiDB-lite"/>
    </source>
</evidence>
<keyword evidence="3" id="KW-1185">Reference proteome</keyword>
<feature type="region of interest" description="Disordered" evidence="1">
    <location>
        <begin position="113"/>
        <end position="132"/>
    </location>
</feature>
<proteinExistence type="predicted"/>
<dbReference type="EMBL" id="KQ762461">
    <property type="protein sequence ID" value="OAD55861.1"/>
    <property type="molecule type" value="Genomic_DNA"/>
</dbReference>
<feature type="region of interest" description="Disordered" evidence="1">
    <location>
        <begin position="1"/>
        <end position="66"/>
    </location>
</feature>
<protein>
    <submittedName>
        <fullName evidence="2">Uncharacterized protein</fullName>
    </submittedName>
</protein>
<evidence type="ECO:0000313" key="3">
    <source>
        <dbReference type="Proteomes" id="UP000250275"/>
    </source>
</evidence>
<name>A0A310SDX8_9HYME</name>
<dbReference type="Proteomes" id="UP000250275">
    <property type="component" value="Unassembled WGS sequence"/>
</dbReference>
<sequence length="182" mass="18921">MVIPGRDAAANPRSYADIGADTGRRGGGSIDVGGGGGSGATRDEGGEGSRGEKPEESESSEGWLQGPAGSYVYQGCSHLGAPMGGFSGSGQCPPVTLNHPAVQSGPSLVRMRRQNAPLTSQRAPPSQLPTLRPSTPLHNSAHLESYPSLIVVRWSIAGPQELHQVCQDSVDNLLELQLMPTQ</sequence>
<gene>
    <name evidence="2" type="ORF">WN48_04205</name>
</gene>
<dbReference type="AlphaFoldDB" id="A0A310SDX8"/>